<protein>
    <submittedName>
        <fullName evidence="4">Pupal cuticle protein C1B</fullName>
    </submittedName>
</protein>
<dbReference type="InterPro" id="IPR022727">
    <property type="entry name" value="Cuticle_C1"/>
</dbReference>
<sequence>MLTGAPRSFCTPLHLLTDWLNRNPIVCLDSETYRLQFEIYVSLCPLLYRSSVYFYTLMLQQTINPVVPNLTQHNICKWLVAIFHGAIFHTPSSLRRPPDNGKVSPGKSQCKGKLVLVWFNDIECSLALHTKRERERDRKLKFVFLQYLVICGCLLAVGQAGVIGGGLLAATAPAALAVQPAAATIPLSAATVAVPTIATSSSNVIRGIGNLGAISAYSKSIDTPFSSVRKADVRVNNPGILTATAVPAPVLALANTAVAAPIATAAVAAPTALLAPGLTTAIAAGPAITTGIAAAPLGLNGLALNGIGAVKVL</sequence>
<keyword evidence="1" id="KW-0193">Cuticle</keyword>
<dbReference type="EMBL" id="KQ414940">
    <property type="protein sequence ID" value="KOC59135.1"/>
    <property type="molecule type" value="Genomic_DNA"/>
</dbReference>
<gene>
    <name evidence="4" type="ORF">WH47_11211</name>
</gene>
<keyword evidence="2" id="KW-0677">Repeat</keyword>
<reference evidence="4 5" key="1">
    <citation type="submission" date="2015-07" db="EMBL/GenBank/DDBJ databases">
        <title>The genome of Habropoda laboriosa.</title>
        <authorList>
            <person name="Pan H."/>
            <person name="Kapheim K."/>
        </authorList>
    </citation>
    <scope>NUCLEOTIDE SEQUENCE [LARGE SCALE GENOMIC DNA]</scope>
    <source>
        <strain evidence="4">0110345459</strain>
    </source>
</reference>
<keyword evidence="3" id="KW-1133">Transmembrane helix</keyword>
<keyword evidence="3" id="KW-0472">Membrane</keyword>
<dbReference type="PANTHER" id="PTHR39068">
    <property type="entry name" value="LARVAL/PUPAL CUTICLE PROTEIN H1C-LIKE PROTEIN-RELATED"/>
    <property type="match status" value="1"/>
</dbReference>
<evidence type="ECO:0000256" key="1">
    <source>
        <dbReference type="ARBA" id="ARBA00022460"/>
    </source>
</evidence>
<keyword evidence="5" id="KW-1185">Reference proteome</keyword>
<dbReference type="STRING" id="597456.A0A0L7QKP5"/>
<evidence type="ECO:0000313" key="4">
    <source>
        <dbReference type="EMBL" id="KOC59135.1"/>
    </source>
</evidence>
<dbReference type="AlphaFoldDB" id="A0A0L7QKP5"/>
<dbReference type="Proteomes" id="UP000053825">
    <property type="component" value="Unassembled WGS sequence"/>
</dbReference>
<accession>A0A0L7QKP5</accession>
<dbReference type="Pfam" id="PF11018">
    <property type="entry name" value="Cuticle_3"/>
    <property type="match status" value="1"/>
</dbReference>
<feature type="transmembrane region" description="Helical" evidence="3">
    <location>
        <begin position="142"/>
        <end position="170"/>
    </location>
</feature>
<dbReference type="OrthoDB" id="6630852at2759"/>
<evidence type="ECO:0000256" key="3">
    <source>
        <dbReference type="SAM" id="Phobius"/>
    </source>
</evidence>
<keyword evidence="3" id="KW-0812">Transmembrane</keyword>
<evidence type="ECO:0000256" key="2">
    <source>
        <dbReference type="ARBA" id="ARBA00022737"/>
    </source>
</evidence>
<organism evidence="4 5">
    <name type="scientific">Habropoda laboriosa</name>
    <dbReference type="NCBI Taxonomy" id="597456"/>
    <lineage>
        <taxon>Eukaryota</taxon>
        <taxon>Metazoa</taxon>
        <taxon>Ecdysozoa</taxon>
        <taxon>Arthropoda</taxon>
        <taxon>Hexapoda</taxon>
        <taxon>Insecta</taxon>
        <taxon>Pterygota</taxon>
        <taxon>Neoptera</taxon>
        <taxon>Endopterygota</taxon>
        <taxon>Hymenoptera</taxon>
        <taxon>Apocrita</taxon>
        <taxon>Aculeata</taxon>
        <taxon>Apoidea</taxon>
        <taxon>Anthophila</taxon>
        <taxon>Apidae</taxon>
        <taxon>Habropoda</taxon>
    </lineage>
</organism>
<dbReference type="PANTHER" id="PTHR39068:SF5">
    <property type="entry name" value="PUPAL CUTICLE PROTEIN C1B-LIKE PROTEIN"/>
    <property type="match status" value="1"/>
</dbReference>
<dbReference type="GO" id="GO:0042302">
    <property type="term" value="F:structural constituent of cuticle"/>
    <property type="evidence" value="ECO:0007669"/>
    <property type="project" value="UniProtKB-KW"/>
</dbReference>
<proteinExistence type="predicted"/>
<name>A0A0L7QKP5_9HYME</name>
<evidence type="ECO:0000313" key="5">
    <source>
        <dbReference type="Proteomes" id="UP000053825"/>
    </source>
</evidence>